<evidence type="ECO:0000256" key="6">
    <source>
        <dbReference type="ARBA" id="ARBA00005159"/>
    </source>
</evidence>
<dbReference type="GO" id="GO:0008820">
    <property type="term" value="F:cobinamide phosphate guanylyltransferase activity"/>
    <property type="evidence" value="ECO:0007669"/>
    <property type="project" value="UniProtKB-UniRule"/>
</dbReference>
<dbReference type="EMBL" id="CABVPN010000025">
    <property type="protein sequence ID" value="VWB98270.1"/>
    <property type="molecule type" value="Genomic_DNA"/>
</dbReference>
<dbReference type="NCBIfam" id="NF004469">
    <property type="entry name" value="PRK05800.1"/>
    <property type="match status" value="1"/>
</dbReference>
<evidence type="ECO:0000313" key="18">
    <source>
        <dbReference type="Proteomes" id="UP000494125"/>
    </source>
</evidence>
<evidence type="ECO:0000256" key="9">
    <source>
        <dbReference type="ARBA" id="ARBA00022679"/>
    </source>
</evidence>
<evidence type="ECO:0000256" key="16">
    <source>
        <dbReference type="PIRSR" id="PIRSR006135-2"/>
    </source>
</evidence>
<evidence type="ECO:0000256" key="3">
    <source>
        <dbReference type="ARBA" id="ARBA00001522"/>
    </source>
</evidence>
<keyword evidence="10 14" id="KW-0547">Nucleotide-binding</keyword>
<feature type="binding site" evidence="16">
    <location>
        <begin position="60"/>
        <end position="62"/>
    </location>
    <ligand>
        <name>GTP</name>
        <dbReference type="ChEBI" id="CHEBI:37565"/>
    </ligand>
</feature>
<dbReference type="SUPFAM" id="SSF52540">
    <property type="entry name" value="P-loop containing nucleoside triphosphate hydrolases"/>
    <property type="match status" value="1"/>
</dbReference>
<evidence type="ECO:0000256" key="13">
    <source>
        <dbReference type="ARBA" id="ARBA00023134"/>
    </source>
</evidence>
<dbReference type="GO" id="GO:0005525">
    <property type="term" value="F:GTP binding"/>
    <property type="evidence" value="ECO:0007669"/>
    <property type="project" value="UniProtKB-UniRule"/>
</dbReference>
<sequence>MQGRGEAKAALSPAPPRVRRYNHAMIPHDLTFVLGGARSGKSAHAERLAADSGRPVTYIATAAATAADAEFERRIAHHRARRPADWGFADAPVDLAGTLARLDDPRACLLVDCLTLWLTNLLCPLDGEPLDDAQYAAQVERLEHALCGARAKVIVVSNEIGLGVVPLGSVTRRYVDELGRLNQRIAALATRVTLLVAGLPLELKAGAPSC</sequence>
<dbReference type="InterPro" id="IPR027417">
    <property type="entry name" value="P-loop_NTPase"/>
</dbReference>
<gene>
    <name evidence="17" type="ORF">BDI24065_04736</name>
</gene>
<evidence type="ECO:0000256" key="5">
    <source>
        <dbReference type="ARBA" id="ARBA00004692"/>
    </source>
</evidence>
<comment type="pathway">
    <text evidence="5 14">Cofactor biosynthesis; adenosylcobalamin biosynthesis; adenosylcobalamin from cob(II)yrinate a,c-diamide: step 6/7.</text>
</comment>
<comment type="catalytic activity">
    <reaction evidence="3">
        <text>adenosylcob(III)inamide + GTP = adenosylcob(III)inamide phosphate + GDP + H(+)</text>
        <dbReference type="Rhea" id="RHEA:15765"/>
        <dbReference type="ChEBI" id="CHEBI:2480"/>
        <dbReference type="ChEBI" id="CHEBI:15378"/>
        <dbReference type="ChEBI" id="CHEBI:37565"/>
        <dbReference type="ChEBI" id="CHEBI:58189"/>
        <dbReference type="ChEBI" id="CHEBI:58502"/>
        <dbReference type="EC" id="2.7.1.156"/>
    </reaction>
</comment>
<comment type="similarity">
    <text evidence="7 14">Belongs to the CobU/CobP family.</text>
</comment>
<proteinExistence type="inferred from homology"/>
<accession>A0A6P2NUN2</accession>
<dbReference type="EC" id="2.7.1.156" evidence="14"/>
<keyword evidence="8 14" id="KW-0169">Cobalamin biosynthesis</keyword>
<comment type="catalytic activity">
    <reaction evidence="2 14">
        <text>adenosylcob(III)inamide phosphate + GTP + H(+) = adenosylcob(III)inamide-GDP + diphosphate</text>
        <dbReference type="Rhea" id="RHEA:22712"/>
        <dbReference type="ChEBI" id="CHEBI:15378"/>
        <dbReference type="ChEBI" id="CHEBI:33019"/>
        <dbReference type="ChEBI" id="CHEBI:37565"/>
        <dbReference type="ChEBI" id="CHEBI:58502"/>
        <dbReference type="ChEBI" id="CHEBI:60487"/>
        <dbReference type="EC" id="2.7.7.62"/>
    </reaction>
</comment>
<comment type="function">
    <text evidence="4 14">Catalyzes ATP-dependent phosphorylation of adenosylcobinamide and addition of GMP to adenosylcobinamide phosphate.</text>
</comment>
<comment type="catalytic activity">
    <reaction evidence="1 14">
        <text>adenosylcob(III)inamide + ATP = adenosylcob(III)inamide phosphate + ADP + H(+)</text>
        <dbReference type="Rhea" id="RHEA:15769"/>
        <dbReference type="ChEBI" id="CHEBI:2480"/>
        <dbReference type="ChEBI" id="CHEBI:15378"/>
        <dbReference type="ChEBI" id="CHEBI:30616"/>
        <dbReference type="ChEBI" id="CHEBI:58502"/>
        <dbReference type="ChEBI" id="CHEBI:456216"/>
        <dbReference type="EC" id="2.7.1.156"/>
    </reaction>
</comment>
<dbReference type="CDD" id="cd00544">
    <property type="entry name" value="CobU"/>
    <property type="match status" value="1"/>
</dbReference>
<feature type="binding site" evidence="16">
    <location>
        <position position="112"/>
    </location>
    <ligand>
        <name>GTP</name>
        <dbReference type="ChEBI" id="CHEBI:37565"/>
    </ligand>
</feature>
<feature type="active site" description="GMP-histidine intermediate" evidence="15">
    <location>
        <position position="78"/>
    </location>
</feature>
<dbReference type="PANTHER" id="PTHR34848">
    <property type="match status" value="1"/>
</dbReference>
<dbReference type="GO" id="GO:0005524">
    <property type="term" value="F:ATP binding"/>
    <property type="evidence" value="ECO:0007669"/>
    <property type="project" value="UniProtKB-UniRule"/>
</dbReference>
<dbReference type="GO" id="GO:0043752">
    <property type="term" value="F:adenosylcobinamide kinase activity"/>
    <property type="evidence" value="ECO:0007669"/>
    <property type="project" value="UniProtKB-EC"/>
</dbReference>
<comment type="pathway">
    <text evidence="6 14">Cofactor biosynthesis; adenosylcobalamin biosynthesis; adenosylcobalamin from cob(II)yrinate a,c-diamide: step 5/7.</text>
</comment>
<keyword evidence="12 14" id="KW-0067">ATP-binding</keyword>
<keyword evidence="18" id="KW-1185">Reference proteome</keyword>
<name>A0A6P2NUN2_9BURK</name>
<evidence type="ECO:0000256" key="1">
    <source>
        <dbReference type="ARBA" id="ARBA00000312"/>
    </source>
</evidence>
<dbReference type="UniPathway" id="UPA00148">
    <property type="reaction ID" value="UER00236"/>
</dbReference>
<feature type="binding site" evidence="16">
    <location>
        <begin position="35"/>
        <end position="42"/>
    </location>
    <ligand>
        <name>GTP</name>
        <dbReference type="ChEBI" id="CHEBI:37565"/>
    </ligand>
</feature>
<evidence type="ECO:0000256" key="12">
    <source>
        <dbReference type="ARBA" id="ARBA00022840"/>
    </source>
</evidence>
<evidence type="ECO:0000313" key="17">
    <source>
        <dbReference type="EMBL" id="VWB98270.1"/>
    </source>
</evidence>
<keyword evidence="13 14" id="KW-0342">GTP-binding</keyword>
<dbReference type="GO" id="GO:0009236">
    <property type="term" value="P:cobalamin biosynthetic process"/>
    <property type="evidence" value="ECO:0007669"/>
    <property type="project" value="UniProtKB-UniRule"/>
</dbReference>
<evidence type="ECO:0000256" key="11">
    <source>
        <dbReference type="ARBA" id="ARBA00022777"/>
    </source>
</evidence>
<evidence type="ECO:0000256" key="4">
    <source>
        <dbReference type="ARBA" id="ARBA00003889"/>
    </source>
</evidence>
<dbReference type="Gene3D" id="3.40.50.300">
    <property type="entry name" value="P-loop containing nucleotide triphosphate hydrolases"/>
    <property type="match status" value="1"/>
</dbReference>
<dbReference type="EC" id="2.7.7.62" evidence="14"/>
<dbReference type="PANTHER" id="PTHR34848:SF1">
    <property type="entry name" value="BIFUNCTIONAL ADENOSYLCOBALAMIN BIOSYNTHESIS PROTEIN COBU"/>
    <property type="match status" value="1"/>
</dbReference>
<protein>
    <recommendedName>
        <fullName evidence="14">Bifunctional adenosylcobalamin biosynthesis protein</fullName>
        <ecNumber evidence="14">2.7.1.156</ecNumber>
        <ecNumber evidence="14">2.7.7.62</ecNumber>
    </recommendedName>
</protein>
<organism evidence="17 18">
    <name type="scientific">Burkholderia diffusa</name>
    <dbReference type="NCBI Taxonomy" id="488732"/>
    <lineage>
        <taxon>Bacteria</taxon>
        <taxon>Pseudomonadati</taxon>
        <taxon>Pseudomonadota</taxon>
        <taxon>Betaproteobacteria</taxon>
        <taxon>Burkholderiales</taxon>
        <taxon>Burkholderiaceae</taxon>
        <taxon>Burkholderia</taxon>
        <taxon>Burkholderia cepacia complex</taxon>
    </lineage>
</organism>
<keyword evidence="9 14" id="KW-0808">Transferase</keyword>
<evidence type="ECO:0000256" key="2">
    <source>
        <dbReference type="ARBA" id="ARBA00000711"/>
    </source>
</evidence>
<dbReference type="InterPro" id="IPR003203">
    <property type="entry name" value="CobU/CobP"/>
</dbReference>
<reference evidence="17 18" key="1">
    <citation type="submission" date="2019-09" db="EMBL/GenBank/DDBJ databases">
        <authorList>
            <person name="Depoorter E."/>
        </authorList>
    </citation>
    <scope>NUCLEOTIDE SEQUENCE [LARGE SCALE GENOMIC DNA]</scope>
    <source>
        <strain evidence="17">LMG 24065</strain>
    </source>
</reference>
<dbReference type="Proteomes" id="UP000494125">
    <property type="component" value="Unassembled WGS sequence"/>
</dbReference>
<evidence type="ECO:0000256" key="7">
    <source>
        <dbReference type="ARBA" id="ARBA00007490"/>
    </source>
</evidence>
<dbReference type="PIRSF" id="PIRSF006135">
    <property type="entry name" value="CobU"/>
    <property type="match status" value="1"/>
</dbReference>
<dbReference type="Pfam" id="PF02283">
    <property type="entry name" value="CobU"/>
    <property type="match status" value="1"/>
</dbReference>
<evidence type="ECO:0000256" key="10">
    <source>
        <dbReference type="ARBA" id="ARBA00022741"/>
    </source>
</evidence>
<dbReference type="AlphaFoldDB" id="A0A6P2NUN2"/>
<evidence type="ECO:0000256" key="8">
    <source>
        <dbReference type="ARBA" id="ARBA00022573"/>
    </source>
</evidence>
<keyword evidence="11 14" id="KW-0418">Kinase</keyword>
<evidence type="ECO:0000256" key="14">
    <source>
        <dbReference type="PIRNR" id="PIRNR006135"/>
    </source>
</evidence>
<evidence type="ECO:0000256" key="15">
    <source>
        <dbReference type="PIRSR" id="PIRSR006135-1"/>
    </source>
</evidence>
<feature type="binding site" evidence="16">
    <location>
        <begin position="79"/>
        <end position="82"/>
    </location>
    <ligand>
        <name>GTP</name>
        <dbReference type="ChEBI" id="CHEBI:37565"/>
    </ligand>
</feature>